<sequence length="582" mass="63759">MNQQEKARRRRVIIVVIALLIIGMVGYGTLVDTWVSAVVRALLLIIMVLLLFLVLKPMDQKACTMRPTPFGEVHQVGDDQIEEAQKNAGTLQLVDLRQAKLFALAITAPSDVRKRVVDSYSLGERSVRQTATIEAFVRKQFNGGSNGSNSSFAPVLFPILTPPKGRLLDNLEVVGSDGEALPVLTYRESVYVAISVLRLLLTSACKGQIDVDAAGMTPAALKAERNAVKLIITRNTQSKKISAEDIRKVRVEIQALSDPPQQAQGSVKAATLARKLAAGFVEKVAAHYVIIASVKPGDDGRFVIRASQTLIPDLQLQPTKFKWLHKSVGSITVALGSRPVDITIDIENASTCQSYHLRVEGVDGMYVAEQEAIEISETLDKWADGAPTKPHPRFQKRLGQAEGHFYVRYFPQPAQNERPRIRFRYSETPPGSLLRGAVTSAACLFLVWLIGAITNFNTDPGTDAPAVLLAFPAVAATWLGFDRRGGRLVEGTFEARRGLLYSALISIGAAGLFMAHKQIDNFGTPLPWSANLLGVQDLYWAMLLLFAIANFINLGYKCMVDTWEYCELAGRPQVGNPIARRG</sequence>
<evidence type="ECO:0000313" key="2">
    <source>
        <dbReference type="EMBL" id="MEA5366457.1"/>
    </source>
</evidence>
<feature type="transmembrane region" description="Helical" evidence="1">
    <location>
        <begin position="12"/>
        <end position="31"/>
    </location>
</feature>
<organism evidence="2 3">
    <name type="scientific">Amycolatopsis heterodermiae</name>
    <dbReference type="NCBI Taxonomy" id="3110235"/>
    <lineage>
        <taxon>Bacteria</taxon>
        <taxon>Bacillati</taxon>
        <taxon>Actinomycetota</taxon>
        <taxon>Actinomycetes</taxon>
        <taxon>Pseudonocardiales</taxon>
        <taxon>Pseudonocardiaceae</taxon>
        <taxon>Amycolatopsis</taxon>
    </lineage>
</organism>
<reference evidence="2 3" key="1">
    <citation type="submission" date="2023-12" db="EMBL/GenBank/DDBJ databases">
        <title>Amycolatopsis sp. V23-08.</title>
        <authorList>
            <person name="Somphong A."/>
        </authorList>
    </citation>
    <scope>NUCLEOTIDE SEQUENCE [LARGE SCALE GENOMIC DNA]</scope>
    <source>
        <strain evidence="2 3">V23-08</strain>
    </source>
</reference>
<evidence type="ECO:0000256" key="1">
    <source>
        <dbReference type="SAM" id="Phobius"/>
    </source>
</evidence>
<dbReference type="EMBL" id="JAYFSI010000015">
    <property type="protein sequence ID" value="MEA5366457.1"/>
    <property type="molecule type" value="Genomic_DNA"/>
</dbReference>
<dbReference type="RefSeq" id="WP_323335699.1">
    <property type="nucleotide sequence ID" value="NZ_JAYFSI010000015.1"/>
</dbReference>
<keyword evidence="1" id="KW-0472">Membrane</keyword>
<protein>
    <submittedName>
        <fullName evidence="2">Uncharacterized protein</fullName>
    </submittedName>
</protein>
<gene>
    <name evidence="2" type="ORF">VA596_43485</name>
</gene>
<feature type="transmembrane region" description="Helical" evidence="1">
    <location>
        <begin position="37"/>
        <end position="55"/>
    </location>
</feature>
<name>A0ABU5RJJ0_9PSEU</name>
<keyword evidence="1" id="KW-1133">Transmembrane helix</keyword>
<accession>A0ABU5RJJ0</accession>
<keyword evidence="3" id="KW-1185">Reference proteome</keyword>
<evidence type="ECO:0000313" key="3">
    <source>
        <dbReference type="Proteomes" id="UP001304298"/>
    </source>
</evidence>
<feature type="transmembrane region" description="Helical" evidence="1">
    <location>
        <begin position="539"/>
        <end position="556"/>
    </location>
</feature>
<feature type="transmembrane region" description="Helical" evidence="1">
    <location>
        <begin position="464"/>
        <end position="481"/>
    </location>
</feature>
<proteinExistence type="predicted"/>
<keyword evidence="1" id="KW-0812">Transmembrane</keyword>
<feature type="transmembrane region" description="Helical" evidence="1">
    <location>
        <begin position="432"/>
        <end position="452"/>
    </location>
</feature>
<comment type="caution">
    <text evidence="2">The sequence shown here is derived from an EMBL/GenBank/DDBJ whole genome shotgun (WGS) entry which is preliminary data.</text>
</comment>
<feature type="transmembrane region" description="Helical" evidence="1">
    <location>
        <begin position="501"/>
        <end position="519"/>
    </location>
</feature>
<dbReference type="Proteomes" id="UP001304298">
    <property type="component" value="Unassembled WGS sequence"/>
</dbReference>